<reference evidence="1" key="1">
    <citation type="submission" date="2022-08" db="EMBL/GenBank/DDBJ databases">
        <title>Genome Sequence of Fusarium decemcellulare.</title>
        <authorList>
            <person name="Buettner E."/>
        </authorList>
    </citation>
    <scope>NUCLEOTIDE SEQUENCE</scope>
    <source>
        <strain evidence="1">Babe19</strain>
    </source>
</reference>
<sequence length="731" mass="82792">MSKESPAQPPSLNDGGGAADNDNTWPNDISIEILPHAPATSQGTYMEGIHEGIEPLEVYQDGGYHPVHLGDCYGPSGRYRVFHKLGYGGFGTVWLCRDTLNETYVSLKILASELKSDELVDLTFAGLDHSIPGAEHIAVPLDHFTVEGPNGSHKCLVLPVLGPPVSSVSSDLPIAPNKDAGAVLRGMAHQATEAMNFLHKNQICHGDFRAANILVKLVSLDHLSEEDIFSLLGQPTRNRVRTESGEDLPASSPKYIVTQVDMSCLGTEYLTDQICVIDFGESFSFSSPPEYLGIPENYLPPEVLLEEQDMIGPACDLWALGCTLFEIRQQIPLYYMIHDTDELIAESVRFFGKFPKEKWEKWEARGDWFDEEGKWLRDQTYPWSFELAISRRSESLKNSQSETQKRMVVSEAEQKLLADLLYQLFSFEPEKRPTAEDVLKHDWFKVKYKFYVALNLCTTNLIETISTIRRIISAAIMWPVQLEQLDIVVTQGSVLLVDLYRMSTLFIESIVRRHPKNISSRTGNKQLPLEIWFQIIEWVNMWRQYTLVQPQHIDESGPTSTLVCIRLKEWNTCGNIPNIETLHEYERHFRSPNSHPAARRPFTVAGIDQPGSMLRVPIIYIQPGHNFLFSHIEIPEIISIFEHGVCGLCGLRRVFCAGCTDGQYVREAFNIYGASDCRTAMLCPLCIGPRYAQDSIGAQSGWSTWTRDDISEHRRQVEERFLELRYDNAPF</sequence>
<evidence type="ECO:0000313" key="2">
    <source>
        <dbReference type="Proteomes" id="UP001148629"/>
    </source>
</evidence>
<accession>A0ACC1SQR0</accession>
<name>A0ACC1SQR0_9HYPO</name>
<comment type="caution">
    <text evidence="1">The sequence shown here is derived from an EMBL/GenBank/DDBJ whole genome shotgun (WGS) entry which is preliminary data.</text>
</comment>
<organism evidence="1 2">
    <name type="scientific">Fusarium decemcellulare</name>
    <dbReference type="NCBI Taxonomy" id="57161"/>
    <lineage>
        <taxon>Eukaryota</taxon>
        <taxon>Fungi</taxon>
        <taxon>Dikarya</taxon>
        <taxon>Ascomycota</taxon>
        <taxon>Pezizomycotina</taxon>
        <taxon>Sordariomycetes</taxon>
        <taxon>Hypocreomycetidae</taxon>
        <taxon>Hypocreales</taxon>
        <taxon>Nectriaceae</taxon>
        <taxon>Fusarium</taxon>
        <taxon>Fusarium decemcellulare species complex</taxon>
    </lineage>
</organism>
<dbReference type="Proteomes" id="UP001148629">
    <property type="component" value="Unassembled WGS sequence"/>
</dbReference>
<protein>
    <submittedName>
        <fullName evidence="1">Uncharacterized protein</fullName>
    </submittedName>
</protein>
<proteinExistence type="predicted"/>
<evidence type="ECO:0000313" key="1">
    <source>
        <dbReference type="EMBL" id="KAJ3544653.1"/>
    </source>
</evidence>
<dbReference type="EMBL" id="JANRMS010000185">
    <property type="protein sequence ID" value="KAJ3544653.1"/>
    <property type="molecule type" value="Genomic_DNA"/>
</dbReference>
<keyword evidence="2" id="KW-1185">Reference proteome</keyword>
<gene>
    <name evidence="1" type="ORF">NM208_g2934</name>
</gene>